<dbReference type="SUPFAM" id="SSF52058">
    <property type="entry name" value="L domain-like"/>
    <property type="match status" value="1"/>
</dbReference>
<gene>
    <name evidence="13" type="ORF">AB1Y20_018278</name>
</gene>
<feature type="domain" description="PPM-type phosphatase" evidence="12">
    <location>
        <begin position="1577"/>
        <end position="1862"/>
    </location>
</feature>
<keyword evidence="14" id="KW-1185">Reference proteome</keyword>
<dbReference type="SMART" id="SM00332">
    <property type="entry name" value="PP2Cc"/>
    <property type="match status" value="1"/>
</dbReference>
<dbReference type="Pfam" id="PF00481">
    <property type="entry name" value="PP2C"/>
    <property type="match status" value="1"/>
</dbReference>
<dbReference type="PANTHER" id="PTHR21483:SF18">
    <property type="entry name" value="RNA POLYMERASE II-ASSOCIATED PROTEIN 1"/>
    <property type="match status" value="1"/>
</dbReference>
<dbReference type="InterPro" id="IPR001932">
    <property type="entry name" value="PPM-type_phosphatase-like_dom"/>
</dbReference>
<keyword evidence="9" id="KW-0539">Nucleus</keyword>
<dbReference type="InterPro" id="IPR057989">
    <property type="entry name" value="TPR_RPAP1/MINIYO-like"/>
</dbReference>
<feature type="region of interest" description="Disordered" evidence="11">
    <location>
        <begin position="220"/>
        <end position="273"/>
    </location>
</feature>
<dbReference type="Pfam" id="PF08620">
    <property type="entry name" value="RPAP1_C"/>
    <property type="match status" value="1"/>
</dbReference>
<proteinExistence type="inferred from homology"/>
<dbReference type="InterPro" id="IPR032675">
    <property type="entry name" value="LRR_dom_sf"/>
</dbReference>
<feature type="region of interest" description="Disordered" evidence="11">
    <location>
        <begin position="535"/>
        <end position="554"/>
    </location>
</feature>
<dbReference type="Pfam" id="PF08621">
    <property type="entry name" value="RPAP1_N"/>
    <property type="match status" value="1"/>
</dbReference>
<dbReference type="SMART" id="SM00369">
    <property type="entry name" value="LRR_TYP"/>
    <property type="match status" value="7"/>
</dbReference>
<keyword evidence="5" id="KW-0677">Repeat</keyword>
<feature type="compositionally biased region" description="Low complexity" evidence="11">
    <location>
        <begin position="251"/>
        <end position="271"/>
    </location>
</feature>
<evidence type="ECO:0000259" key="12">
    <source>
        <dbReference type="PROSITE" id="PS51746"/>
    </source>
</evidence>
<feature type="region of interest" description="Disordered" evidence="11">
    <location>
        <begin position="147"/>
        <end position="178"/>
    </location>
</feature>
<keyword evidence="4" id="KW-0479">Metal-binding</keyword>
<name>A0AB34JQ73_PRYPA</name>
<comment type="similarity">
    <text evidence="2">Belongs to the RPAP1 family.</text>
</comment>
<evidence type="ECO:0000256" key="6">
    <source>
        <dbReference type="ARBA" id="ARBA00022801"/>
    </source>
</evidence>
<dbReference type="InterPro" id="IPR001611">
    <property type="entry name" value="Leu-rich_rpt"/>
</dbReference>
<dbReference type="Pfam" id="PF25766">
    <property type="entry name" value="TPR_RPAP1"/>
    <property type="match status" value="1"/>
</dbReference>
<dbReference type="Gene3D" id="3.80.10.10">
    <property type="entry name" value="Ribonuclease Inhibitor"/>
    <property type="match status" value="3"/>
</dbReference>
<dbReference type="PROSITE" id="PS51450">
    <property type="entry name" value="LRR"/>
    <property type="match status" value="2"/>
</dbReference>
<evidence type="ECO:0000256" key="10">
    <source>
        <dbReference type="RuleBase" id="RU003465"/>
    </source>
</evidence>
<evidence type="ECO:0000256" key="11">
    <source>
        <dbReference type="SAM" id="MobiDB-lite"/>
    </source>
</evidence>
<evidence type="ECO:0000256" key="2">
    <source>
        <dbReference type="ARBA" id="ARBA00009953"/>
    </source>
</evidence>
<comment type="caution">
    <text evidence="13">The sequence shown here is derived from an EMBL/GenBank/DDBJ whole genome shotgun (WGS) entry which is preliminary data.</text>
</comment>
<dbReference type="InterPro" id="IPR039913">
    <property type="entry name" value="RPAP1/Rba50"/>
</dbReference>
<keyword evidence="7 10" id="KW-0904">Protein phosphatase</keyword>
<feature type="compositionally biased region" description="Basic and acidic residues" evidence="11">
    <location>
        <begin position="150"/>
        <end position="178"/>
    </location>
</feature>
<evidence type="ECO:0000313" key="14">
    <source>
        <dbReference type="Proteomes" id="UP001515480"/>
    </source>
</evidence>
<dbReference type="SMART" id="SM00364">
    <property type="entry name" value="LRR_BAC"/>
    <property type="match status" value="6"/>
</dbReference>
<protein>
    <recommendedName>
        <fullName evidence="12">PPM-type phosphatase domain-containing protein</fullName>
    </recommendedName>
</protein>
<evidence type="ECO:0000256" key="1">
    <source>
        <dbReference type="ARBA" id="ARBA00004123"/>
    </source>
</evidence>
<dbReference type="GO" id="GO:0006366">
    <property type="term" value="P:transcription by RNA polymerase II"/>
    <property type="evidence" value="ECO:0007669"/>
    <property type="project" value="InterPro"/>
</dbReference>
<dbReference type="PROSITE" id="PS51746">
    <property type="entry name" value="PPM_2"/>
    <property type="match status" value="1"/>
</dbReference>
<keyword evidence="3" id="KW-0433">Leucine-rich repeat</keyword>
<keyword evidence="6 10" id="KW-0378">Hydrolase</keyword>
<comment type="subcellular location">
    <subcellularLocation>
        <location evidence="1">Nucleus</location>
    </subcellularLocation>
</comment>
<dbReference type="Pfam" id="PF13855">
    <property type="entry name" value="LRR_8"/>
    <property type="match status" value="1"/>
</dbReference>
<feature type="compositionally biased region" description="Pro residues" evidence="11">
    <location>
        <begin position="537"/>
        <end position="549"/>
    </location>
</feature>
<evidence type="ECO:0000256" key="5">
    <source>
        <dbReference type="ARBA" id="ARBA00022737"/>
    </source>
</evidence>
<evidence type="ECO:0000256" key="7">
    <source>
        <dbReference type="ARBA" id="ARBA00022912"/>
    </source>
</evidence>
<dbReference type="GO" id="GO:0046872">
    <property type="term" value="F:metal ion binding"/>
    <property type="evidence" value="ECO:0007669"/>
    <property type="project" value="UniProtKB-KW"/>
</dbReference>
<feature type="compositionally biased region" description="Basic residues" evidence="11">
    <location>
        <begin position="19"/>
        <end position="29"/>
    </location>
</feature>
<dbReference type="GO" id="GO:0004721">
    <property type="term" value="F:phosphoprotein phosphatase activity"/>
    <property type="evidence" value="ECO:0007669"/>
    <property type="project" value="UniProtKB-KW"/>
</dbReference>
<evidence type="ECO:0000256" key="9">
    <source>
        <dbReference type="ARBA" id="ARBA00023242"/>
    </source>
</evidence>
<comment type="similarity">
    <text evidence="10">Belongs to the PP2C family.</text>
</comment>
<dbReference type="InterPro" id="IPR000222">
    <property type="entry name" value="PP2C_BS"/>
</dbReference>
<dbReference type="Proteomes" id="UP001515480">
    <property type="component" value="Unassembled WGS sequence"/>
</dbReference>
<feature type="compositionally biased region" description="Pro residues" evidence="11">
    <location>
        <begin position="44"/>
        <end position="54"/>
    </location>
</feature>
<keyword evidence="8" id="KW-0804">Transcription</keyword>
<dbReference type="SUPFAM" id="SSF81606">
    <property type="entry name" value="PP2C-like"/>
    <property type="match status" value="1"/>
</dbReference>
<dbReference type="Gene3D" id="3.60.40.10">
    <property type="entry name" value="PPM-type phosphatase domain"/>
    <property type="match status" value="1"/>
</dbReference>
<reference evidence="13 14" key="1">
    <citation type="journal article" date="2024" name="Science">
        <title>Giant polyketide synthase enzymes in the biosynthesis of giant marine polyether toxins.</title>
        <authorList>
            <person name="Fallon T.R."/>
            <person name="Shende V.V."/>
            <person name="Wierzbicki I.H."/>
            <person name="Pendleton A.L."/>
            <person name="Watervoot N.F."/>
            <person name="Auber R.P."/>
            <person name="Gonzalez D.J."/>
            <person name="Wisecaver J.H."/>
            <person name="Moore B.S."/>
        </authorList>
    </citation>
    <scope>NUCLEOTIDE SEQUENCE [LARGE SCALE GENOMIC DNA]</scope>
    <source>
        <strain evidence="13 14">12B1</strain>
    </source>
</reference>
<dbReference type="InterPro" id="IPR036457">
    <property type="entry name" value="PPM-type-like_dom_sf"/>
</dbReference>
<dbReference type="PANTHER" id="PTHR21483">
    <property type="entry name" value="RNA POLYMERASE II-ASSOCIATED PROTEIN 1"/>
    <property type="match status" value="1"/>
</dbReference>
<organism evidence="13 14">
    <name type="scientific">Prymnesium parvum</name>
    <name type="common">Toxic golden alga</name>
    <dbReference type="NCBI Taxonomy" id="97485"/>
    <lineage>
        <taxon>Eukaryota</taxon>
        <taxon>Haptista</taxon>
        <taxon>Haptophyta</taxon>
        <taxon>Prymnesiophyceae</taxon>
        <taxon>Prymnesiales</taxon>
        <taxon>Prymnesiaceae</taxon>
        <taxon>Prymnesium</taxon>
    </lineage>
</organism>
<evidence type="ECO:0000313" key="13">
    <source>
        <dbReference type="EMBL" id="KAL1523332.1"/>
    </source>
</evidence>
<sequence length="1863" mass="196141">MEDAELEALLREQEEFLKSKKPPAAKVLRRAPPAIGSKPSPQASRPPPLPPSPALPTHGAKDVVRLGRLPLLNPGAARAEEHADPARLLDEHDARSSLPAVLHAEVVERPLVVGALRAPAVPSALGFPRAVHRTKLPSARSAAFAAPLDARADVGQRPERRSGGGEGARGKGEAKDLRAEIHEENVERLRQMSASEIEEARAQLLRSLDPGVVRRLTQPRAAAGEGAHRPELPRAPPRQPHPPASLPTPPTARAAGEGGVPAAADGAPPLASDGRLEASKMEWMGDAADAPPPAAPGEGLPAMGKRSVEEALAAAAQEVGMHLERFDFEGLLVDKERAAAIPVHEGLHHHGEDPAAPGYTLAELMRLSRSTVPAQRVQMLRVLAAVFGALHRAPCRVGRAGCRAHEACRRTPRPPCCPPPAAGGAPSRSLAALLPAGRQQGPLRRRVIKWCVDASVPSIPPFCAKQSAAPLDDTTTRSAQHAALEAAASLAERRRTGAAVLAWRRGRATHASRGTLSAATFSLLESLCHFPSTSQLPLPPAGAEPPSPSAPAASDAVADDFGAAVLDDPLTAELDAAAATLHASAPRDERESPAPLLAPRARFLAAFLPAALAAAAQPAAPSESDAEAMARAAAALHFVASYVHSLDPSPCRAADALLAWAARVFRTHLLPLCESATVRLAAATLAADAPPPPPAARLAAAELLLGHARLVGGLTRLHADLLRAFAAEGAAQLDGTLALLWGLAASLPSRMAPLDPASAEKEAEGERRGLLRSYSRLGYHLAHALHSLAAASPLAPTEAAARRFVTLVACAASSAQCGDESLARELIGGLLLERRWADAWAAPPPPPPRAALLPPLLHLLRQPPALAADAAARAAPRPRPVASLRVSSRASPLPLPADWLAAPLFSFGADADGQLAEEAMLAQLDASLALLRRLDGTPPLAWLPRSRLLCRALQLFTLPLCVWRHPPIGAHLEQLRLRAAYPEAGGAPPLLGGERAVDVHGLLQEVLAAYAAESYGDHGFTQWVLLALRTAEPPAVRLAAWGTLEEMAHRLEAAPPPPHALAAWRRAHAAPPAEGADRLLDAFEASLRHGRLAHARRESFLFRLAVHHLASAAFAGGGAASALLYRLLRKLPPRACLELCVEAGLPHDLPEPARLPDERRRALLQLCAEAPPLAARLEAEVPQLFALLGHEGAGATERSAGEPRVEGRSLELHGKECATLRAPPAEVLSRLHEVDLCGNLLDELPAALFPRGGSWKSLALCRNQLRALPASVRQLQCSKVQLQGNRFSSLPPLPSGVQVLDLSSNALSGALDLGGLAELRTLRLRSNRIARLDLSGCLSLVSIDVADNLLTELPGLSHAEKLTKLMARRNRIRHWPEARSNLVELDLSFNHLSAIPHDLGHLLALRCLWLQHNSLTQIPESVFALPSLLELNVATNRIEALPDLPSPPPALVELLVSSNSLTQLPLALLASPSLTTLDVGRNHLRRLCVESMRSLRHLLAPCNQLASLPEGLEKCTQLRALFLAGNPFGEDTSWAPLLELRSLTELEAAPGKEPAAPRELATLVEASAPLAGARCVAVGAASMNGRRRAMEDRSLVALDACLPLFGVFDGHGGPEAAHHAMQALPAAVAAALAKEPQPGLGPGSASPPQVAASIKTAFMEVGGAMAGDELRFGSIGTTATVALLGPMSAAADECVASDELGAVHPSARVGLWIANVGDSDAVMLHMPHGDPGMGAVRAERITECHRPTSREEEVRICENGGFVSAEGELNGFIAVARALGDAAMPPPTCHEPSVLHYPLSASRSYNIVIASDGLWDFVLEGELAGIIGSDCWSSPLAAATALRDEAYRRGSSDNISVVVAHVN</sequence>
<evidence type="ECO:0000256" key="3">
    <source>
        <dbReference type="ARBA" id="ARBA00022614"/>
    </source>
</evidence>
<evidence type="ECO:0000256" key="8">
    <source>
        <dbReference type="ARBA" id="ARBA00023163"/>
    </source>
</evidence>
<dbReference type="CDD" id="cd00143">
    <property type="entry name" value="PP2Cc"/>
    <property type="match status" value="1"/>
</dbReference>
<feature type="region of interest" description="Disordered" evidence="11">
    <location>
        <begin position="15"/>
        <end position="60"/>
    </location>
</feature>
<dbReference type="EMBL" id="JBGBPQ010000006">
    <property type="protein sequence ID" value="KAL1523332.1"/>
    <property type="molecule type" value="Genomic_DNA"/>
</dbReference>
<accession>A0AB34JQ73</accession>
<dbReference type="PROSITE" id="PS01032">
    <property type="entry name" value="PPM_1"/>
    <property type="match status" value="1"/>
</dbReference>
<feature type="compositionally biased region" description="Pro residues" evidence="11">
    <location>
        <begin position="233"/>
        <end position="250"/>
    </location>
</feature>
<dbReference type="InterPro" id="IPR003591">
    <property type="entry name" value="Leu-rich_rpt_typical-subtyp"/>
</dbReference>
<dbReference type="InterPro" id="IPR013929">
    <property type="entry name" value="RPAP1_C"/>
</dbReference>
<dbReference type="InterPro" id="IPR013930">
    <property type="entry name" value="RPAP1_N"/>
</dbReference>
<evidence type="ECO:0000256" key="4">
    <source>
        <dbReference type="ARBA" id="ARBA00022723"/>
    </source>
</evidence>